<protein>
    <recommendedName>
        <fullName evidence="15">C4-dicarboxylate transport sensor protein DctB</fullName>
        <ecNumber evidence="3">2.7.13.3</ecNumber>
    </recommendedName>
</protein>
<dbReference type="EC" id="2.7.13.3" evidence="3"/>
<dbReference type="InterPro" id="IPR036097">
    <property type="entry name" value="HisK_dim/P_sf"/>
</dbReference>
<dbReference type="InterPro" id="IPR036890">
    <property type="entry name" value="HATPase_C_sf"/>
</dbReference>
<dbReference type="SUPFAM" id="SSF47384">
    <property type="entry name" value="Homodimeric domain of signal transducing histidine kinase"/>
    <property type="match status" value="1"/>
</dbReference>
<evidence type="ECO:0000313" key="20">
    <source>
        <dbReference type="Proteomes" id="UP001063350"/>
    </source>
</evidence>
<dbReference type="InterPro" id="IPR017055">
    <property type="entry name" value="Sig_transdc_His_kinase_DctB"/>
</dbReference>
<dbReference type="InterPro" id="IPR029151">
    <property type="entry name" value="Sensor-like_sf"/>
</dbReference>
<dbReference type="Pfam" id="PF00512">
    <property type="entry name" value="HisKA"/>
    <property type="match status" value="1"/>
</dbReference>
<dbReference type="SMART" id="SM00387">
    <property type="entry name" value="HATPase_c"/>
    <property type="match status" value="1"/>
</dbReference>
<evidence type="ECO:0000259" key="18">
    <source>
        <dbReference type="PROSITE" id="PS50109"/>
    </source>
</evidence>
<dbReference type="GO" id="GO:0005886">
    <property type="term" value="C:plasma membrane"/>
    <property type="evidence" value="ECO:0007669"/>
    <property type="project" value="UniProtKB-SubCell"/>
</dbReference>
<keyword evidence="7" id="KW-0808">Transferase</keyword>
<dbReference type="SUPFAM" id="SSF55874">
    <property type="entry name" value="ATPase domain of HSP90 chaperone/DNA topoisomerase II/histidine kinase"/>
    <property type="match status" value="1"/>
</dbReference>
<evidence type="ECO:0000256" key="11">
    <source>
        <dbReference type="ARBA" id="ARBA00022840"/>
    </source>
</evidence>
<dbReference type="Pfam" id="PF02743">
    <property type="entry name" value="dCache_1"/>
    <property type="match status" value="1"/>
</dbReference>
<comment type="subcellular location">
    <subcellularLocation>
        <location evidence="2">Cell inner membrane</location>
        <topology evidence="2">Multi-pass membrane protein</topology>
    </subcellularLocation>
</comment>
<evidence type="ECO:0000256" key="17">
    <source>
        <dbReference type="SAM" id="Phobius"/>
    </source>
</evidence>
<dbReference type="PANTHER" id="PTHR43065">
    <property type="entry name" value="SENSOR HISTIDINE KINASE"/>
    <property type="match status" value="1"/>
</dbReference>
<dbReference type="InterPro" id="IPR005467">
    <property type="entry name" value="His_kinase_dom"/>
</dbReference>
<dbReference type="GO" id="GO:0000155">
    <property type="term" value="F:phosphorelay sensor kinase activity"/>
    <property type="evidence" value="ECO:0007669"/>
    <property type="project" value="InterPro"/>
</dbReference>
<sequence>MQAAKRARHWFFLLFTVLFFGAALWLTAHLTYREGLVRLAEDGTARMELYVAYLRGVLEKYEGLPELLATNKRLVNFLLNPGGHERIEALNRYLETINSISDAADTYLMDREGLTIAASNWQTPRPFVGRNFSYRPYFKEAMQGHLGRYFALGMTSSRRGYYFAYPVRQSGRILGAVVIKINIDKVERNWEHPDTTLLVTDPDGVIFITTNPNWRFHTLKPLDSAARRRIVESRRYPNASLEPLDILETSSSPAGPLIRLKTTGGRGDKTYLLQSRHMDQAGWEVQILSDISGVQRLVLRALLMAGAVIMLSLLLGIVLWQRRQRLAERHRYERRAREVLEEANEALEDRVRERTRELVEINRRLRREIEERRQAEEELHRTRNELIHAAKLAALGQMSAGINHELNQPLAAIRTYADNTRQLLVKGRQEDALWNLEQIGELTQRMARIGAQLKIFARKTSGRIEPVPLHGVVDGALEIVNPALRRADARIRILIEPEDLQVQANNVLLQQVLVNLIGNAIQAVEDQEQRNIRVHCRREQGRVRITVQDSGPGIAPEHLPHIFEAFYTTKDPGQGLGLGLTITARILEEMGGDIMASDGETGARFEIYLSEAQGSVVHG</sequence>
<dbReference type="KEGG" id="ddu:GF1_10860"/>
<dbReference type="InterPro" id="IPR003594">
    <property type="entry name" value="HATPase_dom"/>
</dbReference>
<keyword evidence="6" id="KW-0597">Phosphoprotein</keyword>
<proteinExistence type="predicted"/>
<keyword evidence="16" id="KW-0175">Coiled coil</keyword>
<dbReference type="Pfam" id="PF02518">
    <property type="entry name" value="HATPase_c"/>
    <property type="match status" value="1"/>
</dbReference>
<keyword evidence="12 17" id="KW-1133">Transmembrane helix</keyword>
<evidence type="ECO:0000256" key="15">
    <source>
        <dbReference type="ARBA" id="ARBA00073143"/>
    </source>
</evidence>
<keyword evidence="5" id="KW-0997">Cell inner membrane</keyword>
<evidence type="ECO:0000256" key="13">
    <source>
        <dbReference type="ARBA" id="ARBA00023012"/>
    </source>
</evidence>
<evidence type="ECO:0000256" key="1">
    <source>
        <dbReference type="ARBA" id="ARBA00000085"/>
    </source>
</evidence>
<name>A0A915XI24_9BACT</name>
<feature type="transmembrane region" description="Helical" evidence="17">
    <location>
        <begin position="297"/>
        <end position="320"/>
    </location>
</feature>
<accession>A0A915XI24</accession>
<evidence type="ECO:0000256" key="14">
    <source>
        <dbReference type="ARBA" id="ARBA00023136"/>
    </source>
</evidence>
<keyword evidence="20" id="KW-1185">Reference proteome</keyword>
<evidence type="ECO:0000256" key="12">
    <source>
        <dbReference type="ARBA" id="ARBA00022989"/>
    </source>
</evidence>
<evidence type="ECO:0000313" key="19">
    <source>
        <dbReference type="EMBL" id="BCO08710.1"/>
    </source>
</evidence>
<keyword evidence="9" id="KW-0547">Nucleotide-binding</keyword>
<keyword evidence="13" id="KW-0902">Two-component regulatory system</keyword>
<dbReference type="FunFam" id="1.10.287.130:FF:000049">
    <property type="entry name" value="C4-dicarboxylate transport sensor protein DctB"/>
    <property type="match status" value="1"/>
</dbReference>
<keyword evidence="11" id="KW-0067">ATP-binding</keyword>
<gene>
    <name evidence="19" type="ORF">GF1_10860</name>
</gene>
<organism evidence="19 20">
    <name type="scientific">Desulfolithobacter dissulfuricans</name>
    <dbReference type="NCBI Taxonomy" id="2795293"/>
    <lineage>
        <taxon>Bacteria</taxon>
        <taxon>Pseudomonadati</taxon>
        <taxon>Thermodesulfobacteriota</taxon>
        <taxon>Desulfobulbia</taxon>
        <taxon>Desulfobulbales</taxon>
        <taxon>Desulfobulbaceae</taxon>
        <taxon>Desulfolithobacter</taxon>
    </lineage>
</organism>
<keyword evidence="8 17" id="KW-0812">Transmembrane</keyword>
<dbReference type="Gene3D" id="1.10.287.130">
    <property type="match status" value="1"/>
</dbReference>
<evidence type="ECO:0000256" key="7">
    <source>
        <dbReference type="ARBA" id="ARBA00022679"/>
    </source>
</evidence>
<keyword evidence="4" id="KW-1003">Cell membrane</keyword>
<evidence type="ECO:0000256" key="6">
    <source>
        <dbReference type="ARBA" id="ARBA00022553"/>
    </source>
</evidence>
<dbReference type="Gene3D" id="3.30.450.20">
    <property type="entry name" value="PAS domain"/>
    <property type="match status" value="2"/>
</dbReference>
<evidence type="ECO:0000256" key="9">
    <source>
        <dbReference type="ARBA" id="ARBA00022741"/>
    </source>
</evidence>
<evidence type="ECO:0000256" key="16">
    <source>
        <dbReference type="SAM" id="Coils"/>
    </source>
</evidence>
<evidence type="ECO:0000256" key="8">
    <source>
        <dbReference type="ARBA" id="ARBA00022692"/>
    </source>
</evidence>
<dbReference type="PRINTS" id="PR00344">
    <property type="entry name" value="BCTRLSENSOR"/>
</dbReference>
<keyword evidence="10 19" id="KW-0418">Kinase</keyword>
<comment type="catalytic activity">
    <reaction evidence="1">
        <text>ATP + protein L-histidine = ADP + protein N-phospho-L-histidine.</text>
        <dbReference type="EC" id="2.7.13.3"/>
    </reaction>
</comment>
<dbReference type="AlphaFoldDB" id="A0A915XI24"/>
<evidence type="ECO:0000256" key="5">
    <source>
        <dbReference type="ARBA" id="ARBA00022519"/>
    </source>
</evidence>
<reference evidence="19" key="1">
    <citation type="submission" date="2020-12" db="EMBL/GenBank/DDBJ databases">
        <title>Desulfobium dissulfuricans gen. nov., sp. nov., a novel mesophilic, sulfate-reducing bacterium isolated from a deep-sea hydrothermal vent.</title>
        <authorList>
            <person name="Hashimoto Y."/>
            <person name="Tame A."/>
            <person name="Sawayama S."/>
            <person name="Miyazaki J."/>
            <person name="Takai K."/>
            <person name="Nakagawa S."/>
        </authorList>
    </citation>
    <scope>NUCLEOTIDE SEQUENCE</scope>
    <source>
        <strain evidence="19">GF1</strain>
    </source>
</reference>
<dbReference type="FunFam" id="3.30.450.20:FF:000127">
    <property type="entry name" value="C4-dicarboxylate transport sensor protein"/>
    <property type="match status" value="1"/>
</dbReference>
<dbReference type="PIRSF" id="PIRSF036431">
    <property type="entry name" value="STHK_DctB"/>
    <property type="match status" value="1"/>
</dbReference>
<dbReference type="CDD" id="cd12914">
    <property type="entry name" value="PDC1_DGC_like"/>
    <property type="match status" value="1"/>
</dbReference>
<dbReference type="InterPro" id="IPR004358">
    <property type="entry name" value="Sig_transdc_His_kin-like_C"/>
</dbReference>
<dbReference type="PANTHER" id="PTHR43065:SF46">
    <property type="entry name" value="C4-DICARBOXYLATE TRANSPORT SENSOR PROTEIN DCTB"/>
    <property type="match status" value="1"/>
</dbReference>
<evidence type="ECO:0000256" key="3">
    <source>
        <dbReference type="ARBA" id="ARBA00012438"/>
    </source>
</evidence>
<keyword evidence="14 17" id="KW-0472">Membrane</keyword>
<dbReference type="GO" id="GO:0005524">
    <property type="term" value="F:ATP binding"/>
    <property type="evidence" value="ECO:0007669"/>
    <property type="project" value="UniProtKB-KW"/>
</dbReference>
<evidence type="ECO:0000256" key="10">
    <source>
        <dbReference type="ARBA" id="ARBA00022777"/>
    </source>
</evidence>
<dbReference type="SUPFAM" id="SSF103190">
    <property type="entry name" value="Sensory domain-like"/>
    <property type="match status" value="1"/>
</dbReference>
<dbReference type="EMBL" id="AP024233">
    <property type="protein sequence ID" value="BCO08710.1"/>
    <property type="molecule type" value="Genomic_DNA"/>
</dbReference>
<dbReference type="Gene3D" id="6.10.250.3020">
    <property type="match status" value="1"/>
</dbReference>
<dbReference type="Gene3D" id="3.30.565.10">
    <property type="entry name" value="Histidine kinase-like ATPase, C-terminal domain"/>
    <property type="match status" value="1"/>
</dbReference>
<dbReference type="SMART" id="SM00388">
    <property type="entry name" value="HisKA"/>
    <property type="match status" value="1"/>
</dbReference>
<dbReference type="Proteomes" id="UP001063350">
    <property type="component" value="Chromosome"/>
</dbReference>
<evidence type="ECO:0000256" key="4">
    <source>
        <dbReference type="ARBA" id="ARBA00022475"/>
    </source>
</evidence>
<evidence type="ECO:0000256" key="2">
    <source>
        <dbReference type="ARBA" id="ARBA00004429"/>
    </source>
</evidence>
<dbReference type="InterPro" id="IPR003661">
    <property type="entry name" value="HisK_dim/P_dom"/>
</dbReference>
<feature type="domain" description="Histidine kinase" evidence="18">
    <location>
        <begin position="401"/>
        <end position="613"/>
    </location>
</feature>
<dbReference type="RefSeq" id="WP_267928609.1">
    <property type="nucleotide sequence ID" value="NZ_AP024233.1"/>
</dbReference>
<feature type="coiled-coil region" evidence="16">
    <location>
        <begin position="329"/>
        <end position="392"/>
    </location>
</feature>
<dbReference type="PROSITE" id="PS50109">
    <property type="entry name" value="HIS_KIN"/>
    <property type="match status" value="1"/>
</dbReference>
<dbReference type="InterPro" id="IPR033479">
    <property type="entry name" value="dCache_1"/>
</dbReference>
<dbReference type="CDD" id="cd00082">
    <property type="entry name" value="HisKA"/>
    <property type="match status" value="1"/>
</dbReference>